<dbReference type="InterPro" id="IPR001841">
    <property type="entry name" value="Znf_RING"/>
</dbReference>
<dbReference type="PANTHER" id="PTHR45969:SF55">
    <property type="entry name" value="OS07G0686300 PROTEIN"/>
    <property type="match status" value="1"/>
</dbReference>
<evidence type="ECO:0000256" key="1">
    <source>
        <dbReference type="ARBA" id="ARBA00022723"/>
    </source>
</evidence>
<gene>
    <name evidence="6" type="ORF">ACH5RR_036054</name>
</gene>
<protein>
    <recommendedName>
        <fullName evidence="5">RING-type domain-containing protein</fullName>
    </recommendedName>
</protein>
<reference evidence="6 7" key="1">
    <citation type="submission" date="2024-11" db="EMBL/GenBank/DDBJ databases">
        <title>A near-complete genome assembly of Cinchona calisaya.</title>
        <authorList>
            <person name="Lian D.C."/>
            <person name="Zhao X.W."/>
            <person name="Wei L."/>
        </authorList>
    </citation>
    <scope>NUCLEOTIDE SEQUENCE [LARGE SCALE GENOMIC DNA]</scope>
    <source>
        <tissue evidence="6">Nenye</tissue>
    </source>
</reference>
<keyword evidence="2 4" id="KW-0863">Zinc-finger</keyword>
<dbReference type="PROSITE" id="PS50089">
    <property type="entry name" value="ZF_RING_2"/>
    <property type="match status" value="1"/>
</dbReference>
<dbReference type="GO" id="GO:0008270">
    <property type="term" value="F:zinc ion binding"/>
    <property type="evidence" value="ECO:0007669"/>
    <property type="project" value="UniProtKB-KW"/>
</dbReference>
<evidence type="ECO:0000313" key="7">
    <source>
        <dbReference type="Proteomes" id="UP001630127"/>
    </source>
</evidence>
<evidence type="ECO:0000259" key="5">
    <source>
        <dbReference type="PROSITE" id="PS50089"/>
    </source>
</evidence>
<dbReference type="SUPFAM" id="SSF57850">
    <property type="entry name" value="RING/U-box"/>
    <property type="match status" value="1"/>
</dbReference>
<keyword evidence="3" id="KW-0862">Zinc</keyword>
<comment type="caution">
    <text evidence="6">The sequence shown here is derived from an EMBL/GenBank/DDBJ whole genome shotgun (WGS) entry which is preliminary data.</text>
</comment>
<dbReference type="EMBL" id="JBJUIK010000015">
    <property type="protein sequence ID" value="KAL3501605.1"/>
    <property type="molecule type" value="Genomic_DNA"/>
</dbReference>
<name>A0ABD2Y470_9GENT</name>
<dbReference type="AlphaFoldDB" id="A0ABD2Y470"/>
<dbReference type="SMART" id="SM00184">
    <property type="entry name" value="RING"/>
    <property type="match status" value="1"/>
</dbReference>
<sequence>MNFAIPMLMANPLKLFWNFFFQNLYFQQLHQINSANVDNGLKKPNQEENAQECAVCLCTIAEREETKELRCNHIFHKVCLDRWFGYGQVTCPLCRCSSKSCIYQAKIGEEEVLSFSFLDSFSSGNQKSSWWLR</sequence>
<evidence type="ECO:0000256" key="4">
    <source>
        <dbReference type="PROSITE-ProRule" id="PRU00175"/>
    </source>
</evidence>
<accession>A0ABD2Y470</accession>
<dbReference type="InterPro" id="IPR013083">
    <property type="entry name" value="Znf_RING/FYVE/PHD"/>
</dbReference>
<dbReference type="PANTHER" id="PTHR45969">
    <property type="entry name" value="RING ZINC FINGER PROTEIN-RELATED"/>
    <property type="match status" value="1"/>
</dbReference>
<feature type="domain" description="RING-type" evidence="5">
    <location>
        <begin position="53"/>
        <end position="95"/>
    </location>
</feature>
<evidence type="ECO:0000313" key="6">
    <source>
        <dbReference type="EMBL" id="KAL3501605.1"/>
    </source>
</evidence>
<organism evidence="6 7">
    <name type="scientific">Cinchona calisaya</name>
    <dbReference type="NCBI Taxonomy" id="153742"/>
    <lineage>
        <taxon>Eukaryota</taxon>
        <taxon>Viridiplantae</taxon>
        <taxon>Streptophyta</taxon>
        <taxon>Embryophyta</taxon>
        <taxon>Tracheophyta</taxon>
        <taxon>Spermatophyta</taxon>
        <taxon>Magnoliopsida</taxon>
        <taxon>eudicotyledons</taxon>
        <taxon>Gunneridae</taxon>
        <taxon>Pentapetalae</taxon>
        <taxon>asterids</taxon>
        <taxon>lamiids</taxon>
        <taxon>Gentianales</taxon>
        <taxon>Rubiaceae</taxon>
        <taxon>Cinchonoideae</taxon>
        <taxon>Cinchoneae</taxon>
        <taxon>Cinchona</taxon>
    </lineage>
</organism>
<keyword evidence="7" id="KW-1185">Reference proteome</keyword>
<evidence type="ECO:0000256" key="3">
    <source>
        <dbReference type="ARBA" id="ARBA00022833"/>
    </source>
</evidence>
<dbReference type="Pfam" id="PF13639">
    <property type="entry name" value="zf-RING_2"/>
    <property type="match status" value="1"/>
</dbReference>
<dbReference type="Proteomes" id="UP001630127">
    <property type="component" value="Unassembled WGS sequence"/>
</dbReference>
<keyword evidence="1" id="KW-0479">Metal-binding</keyword>
<evidence type="ECO:0000256" key="2">
    <source>
        <dbReference type="ARBA" id="ARBA00022771"/>
    </source>
</evidence>
<proteinExistence type="predicted"/>
<dbReference type="Gene3D" id="3.30.40.10">
    <property type="entry name" value="Zinc/RING finger domain, C3HC4 (zinc finger)"/>
    <property type="match status" value="1"/>
</dbReference>